<organism evidence="14 15">
    <name type="scientific">Ligilactobacillus salitolerans</name>
    <dbReference type="NCBI Taxonomy" id="1808352"/>
    <lineage>
        <taxon>Bacteria</taxon>
        <taxon>Bacillati</taxon>
        <taxon>Bacillota</taxon>
        <taxon>Bacilli</taxon>
        <taxon>Lactobacillales</taxon>
        <taxon>Lactobacillaceae</taxon>
        <taxon>Ligilactobacillus</taxon>
    </lineage>
</organism>
<keyword evidence="6 12" id="KW-1133">Transmembrane helix</keyword>
<dbReference type="Pfam" id="PF00884">
    <property type="entry name" value="Sulfatase"/>
    <property type="match status" value="1"/>
</dbReference>
<keyword evidence="4" id="KW-1003">Cell membrane</keyword>
<dbReference type="InterPro" id="IPR017850">
    <property type="entry name" value="Alkaline_phosphatase_core_sf"/>
</dbReference>
<dbReference type="InterPro" id="IPR012160">
    <property type="entry name" value="LtaS-like"/>
</dbReference>
<dbReference type="PIRSF" id="PIRSF005091">
    <property type="entry name" value="Mmb_sulf_HI1246"/>
    <property type="match status" value="1"/>
</dbReference>
<dbReference type="InterPro" id="IPR000917">
    <property type="entry name" value="Sulfatase_N"/>
</dbReference>
<evidence type="ECO:0000256" key="5">
    <source>
        <dbReference type="ARBA" id="ARBA00022692"/>
    </source>
</evidence>
<dbReference type="CDD" id="cd16015">
    <property type="entry name" value="LTA_synthase"/>
    <property type="match status" value="1"/>
</dbReference>
<feature type="transmembrane region" description="Helical" evidence="12">
    <location>
        <begin position="46"/>
        <end position="68"/>
    </location>
</feature>
<keyword evidence="15" id="KW-1185">Reference proteome</keyword>
<evidence type="ECO:0000256" key="2">
    <source>
        <dbReference type="ARBA" id="ARBA00004936"/>
    </source>
</evidence>
<keyword evidence="7 12" id="KW-0472">Membrane</keyword>
<sequence>MSSFIKKTRQVLSSRSGFFILVLFLFWLKTYIVYQNNFTLGVNNNVQRFLLFVNPLPFGLLLLGLGLYFGGRKSYWIEVIISLLQSVWLFANTLYYREFSDFLSVGIIKSSSSVSNNLGLSVLEIIHPTDFLVFLDVLVLMLLLSLKVIQPDLSRPKRRYGVIISVLAVVLFAGNLGLAEKDRSQLLTRTFDNNYIVKYLGLDFFAGYSAYQSHQQTATRENARASDVEKVLDYVNKNRSEPNISYYGKAKGKNVFILHLESFQQFLINYKSDGQEVTPNINRFYADQHTLSFDNFFNQVGQGKTSDAEMMLENSLYGLPSGSGMTSYGASNTFQALPAILDQKGYSTASFHGDVGSFWNRDNTYKSWGYQYFFDEPYYKTKSNYSIGYGLKDKIFFQQSVKYLEQLPQPFYAKMITLTNHYPYELDKDNQSIAKTKTGDKTVDGYVQTARYLDQAFGEFMNYLKKSGLYDKSVIVAYGDHYGISENHPKALAKLLGKKSVTKYDLAMLQKVPFMIHSDNLQGGINHTYGGEIDVMPTLMDLLGIQNTDTIQLGNDLLSTNRNQTVPFRNGDFVSPDLSKIGSKVYDNQGNIVNTKKLTAQQKEILKDQQEHTDKSLSLSDKIVTGDLLRFHTLQDFTKVDKSQYKYKYSYGIKALKQAQKKKKTSVIEQNGGKSTQDLYQTDAPELKDK</sequence>
<accession>A0A401IV77</accession>
<comment type="caution">
    <text evidence="14">The sequence shown here is derived from an EMBL/GenBank/DDBJ whole genome shotgun (WGS) entry which is preliminary data.</text>
</comment>
<evidence type="ECO:0000256" key="9">
    <source>
        <dbReference type="PIRSR" id="PIRSR005091-2"/>
    </source>
</evidence>
<feature type="domain" description="Sulfatase N-terminal" evidence="13">
    <location>
        <begin position="253"/>
        <end position="545"/>
    </location>
</feature>
<feature type="binding site" evidence="10">
    <location>
        <position position="480"/>
    </location>
    <ligand>
        <name>Mn(2+)</name>
        <dbReference type="ChEBI" id="CHEBI:29035"/>
    </ligand>
</feature>
<evidence type="ECO:0000313" key="14">
    <source>
        <dbReference type="EMBL" id="GBG95416.1"/>
    </source>
</evidence>
<evidence type="ECO:0000256" key="3">
    <source>
        <dbReference type="ARBA" id="ARBA00009983"/>
    </source>
</evidence>
<evidence type="ECO:0000256" key="11">
    <source>
        <dbReference type="SAM" id="MobiDB-lite"/>
    </source>
</evidence>
<evidence type="ECO:0000256" key="12">
    <source>
        <dbReference type="SAM" id="Phobius"/>
    </source>
</evidence>
<evidence type="ECO:0000256" key="7">
    <source>
        <dbReference type="ARBA" id="ARBA00023136"/>
    </source>
</evidence>
<name>A0A401IV77_9LACO</name>
<dbReference type="EMBL" id="BFFP01000035">
    <property type="protein sequence ID" value="GBG95416.1"/>
    <property type="molecule type" value="Genomic_DNA"/>
</dbReference>
<protein>
    <submittedName>
        <fullName evidence="14">Alkaline phosphatase</fullName>
    </submittedName>
</protein>
<keyword evidence="5 12" id="KW-0812">Transmembrane</keyword>
<dbReference type="OrthoDB" id="5901192at2"/>
<dbReference type="PANTHER" id="PTHR47371">
    <property type="entry name" value="LIPOTEICHOIC ACID SYNTHASE"/>
    <property type="match status" value="1"/>
</dbReference>
<dbReference type="GO" id="GO:0005886">
    <property type="term" value="C:plasma membrane"/>
    <property type="evidence" value="ECO:0007669"/>
    <property type="project" value="UniProtKB-SubCell"/>
</dbReference>
<comment type="similarity">
    <text evidence="3">Belongs to the LTA synthase family.</text>
</comment>
<gene>
    <name evidence="14" type="ORF">LFYK43_18750</name>
</gene>
<feature type="binding site" evidence="9">
    <location>
        <position position="421"/>
    </location>
    <ligand>
        <name>substrate</name>
    </ligand>
</feature>
<feature type="region of interest" description="Disordered" evidence="11">
    <location>
        <begin position="664"/>
        <end position="690"/>
    </location>
</feature>
<comment type="subcellular location">
    <subcellularLocation>
        <location evidence="1">Cell membrane</location>
        <topology evidence="1">Multi-pass membrane protein</topology>
    </subcellularLocation>
</comment>
<feature type="binding site" evidence="10">
    <location>
        <position position="261"/>
    </location>
    <ligand>
        <name>Mn(2+)</name>
        <dbReference type="ChEBI" id="CHEBI:29035"/>
    </ligand>
</feature>
<feature type="transmembrane region" description="Helical" evidence="12">
    <location>
        <begin position="75"/>
        <end position="96"/>
    </location>
</feature>
<dbReference type="PANTHER" id="PTHR47371:SF3">
    <property type="entry name" value="PHOSPHOGLYCEROL TRANSFERASE I"/>
    <property type="match status" value="1"/>
</dbReference>
<feature type="transmembrane region" description="Helical" evidence="12">
    <location>
        <begin position="161"/>
        <end position="179"/>
    </location>
</feature>
<feature type="binding site" evidence="10">
    <location>
        <position position="481"/>
    </location>
    <ligand>
        <name>Mn(2+)</name>
        <dbReference type="ChEBI" id="CHEBI:29035"/>
    </ligand>
</feature>
<evidence type="ECO:0000256" key="1">
    <source>
        <dbReference type="ARBA" id="ARBA00004651"/>
    </source>
</evidence>
<dbReference type="AlphaFoldDB" id="A0A401IV77"/>
<dbReference type="Gene3D" id="3.40.720.10">
    <property type="entry name" value="Alkaline Phosphatase, subunit A"/>
    <property type="match status" value="1"/>
</dbReference>
<dbReference type="Gene3D" id="3.30.1120.170">
    <property type="match status" value="1"/>
</dbReference>
<feature type="transmembrane region" description="Helical" evidence="12">
    <location>
        <begin position="131"/>
        <end position="149"/>
    </location>
</feature>
<comment type="pathway">
    <text evidence="2">Cell wall biogenesis; lipoteichoic acid biosynthesis.</text>
</comment>
<feature type="binding site" evidence="10">
    <location>
        <position position="305"/>
    </location>
    <ligand>
        <name>Mn(2+)</name>
        <dbReference type="ChEBI" id="CHEBI:29035"/>
    </ligand>
</feature>
<dbReference type="GO" id="GO:0046872">
    <property type="term" value="F:metal ion binding"/>
    <property type="evidence" value="ECO:0007669"/>
    <property type="project" value="UniProtKB-KW"/>
</dbReference>
<reference evidence="14 15" key="1">
    <citation type="journal article" date="2019" name="Int. J. Syst. Evol. Microbiol.">
        <title>Lactobacillus salitolerans sp. nov., a novel lactic acid bacterium isolated from spent mushroom substrates.</title>
        <authorList>
            <person name="Tohno M."/>
            <person name="Tanizawa Y."/>
            <person name="Kojima Y."/>
            <person name="Sakamoto M."/>
            <person name="Nakamura Y."/>
            <person name="Ohkuma M."/>
            <person name="Kobayashi H."/>
        </authorList>
    </citation>
    <scope>NUCLEOTIDE SEQUENCE [LARGE SCALE GENOMIC DNA]</scope>
    <source>
        <strain evidence="14 15">YK43</strain>
    </source>
</reference>
<dbReference type="InterPro" id="IPR050448">
    <property type="entry name" value="OpgB/LTA_synthase_biosynth"/>
</dbReference>
<feature type="compositionally biased region" description="Polar residues" evidence="11">
    <location>
        <begin position="667"/>
        <end position="680"/>
    </location>
</feature>
<dbReference type="SUPFAM" id="SSF53649">
    <property type="entry name" value="Alkaline phosphatase-like"/>
    <property type="match status" value="1"/>
</dbReference>
<evidence type="ECO:0000256" key="6">
    <source>
        <dbReference type="ARBA" id="ARBA00022989"/>
    </source>
</evidence>
<evidence type="ECO:0000259" key="13">
    <source>
        <dbReference type="Pfam" id="PF00884"/>
    </source>
</evidence>
<proteinExistence type="inferred from homology"/>
<evidence type="ECO:0000256" key="10">
    <source>
        <dbReference type="PIRSR" id="PIRSR005091-3"/>
    </source>
</evidence>
<evidence type="ECO:0000256" key="8">
    <source>
        <dbReference type="PIRSR" id="PIRSR005091-1"/>
    </source>
</evidence>
<evidence type="ECO:0000313" key="15">
    <source>
        <dbReference type="Proteomes" id="UP000286848"/>
    </source>
</evidence>
<feature type="transmembrane region" description="Helical" evidence="12">
    <location>
        <begin position="12"/>
        <end position="34"/>
    </location>
</feature>
<dbReference type="Proteomes" id="UP000286848">
    <property type="component" value="Unassembled WGS sequence"/>
</dbReference>
<keyword evidence="9" id="KW-0479">Metal-binding</keyword>
<keyword evidence="9" id="KW-0464">Manganese</keyword>
<evidence type="ECO:0000256" key="4">
    <source>
        <dbReference type="ARBA" id="ARBA00022475"/>
    </source>
</evidence>
<feature type="active site" evidence="8">
    <location>
        <position position="305"/>
    </location>
</feature>
<dbReference type="RefSeq" id="WP_124977702.1">
    <property type="nucleotide sequence ID" value="NZ_BFFP01000035.1"/>
</dbReference>